<dbReference type="Gene3D" id="3.40.50.300">
    <property type="entry name" value="P-loop containing nucleotide triphosphate hydrolases"/>
    <property type="match status" value="1"/>
</dbReference>
<evidence type="ECO:0000259" key="8">
    <source>
        <dbReference type="PROSITE" id="PS50893"/>
    </source>
</evidence>
<dbReference type="SUPFAM" id="SSF52540">
    <property type="entry name" value="P-loop containing nucleoside triphosphate hydrolases"/>
    <property type="match status" value="1"/>
</dbReference>
<dbReference type="InterPro" id="IPR017871">
    <property type="entry name" value="ABC_transporter-like_CS"/>
</dbReference>
<name>A0ABZ1MAL2_STREF</name>
<gene>
    <name evidence="9" type="ORF">OHU35_02390</name>
</gene>
<comment type="subcellular location">
    <subcellularLocation>
        <location evidence="1">Cell membrane</location>
        <topology evidence="1">Multi-pass membrane protein</topology>
    </subcellularLocation>
</comment>
<dbReference type="InterPro" id="IPR036640">
    <property type="entry name" value="ABC1_TM_sf"/>
</dbReference>
<keyword evidence="2 7" id="KW-0812">Transmembrane</keyword>
<organism evidence="9 10">
    <name type="scientific">Streptomyces purpurascens</name>
    <dbReference type="NCBI Taxonomy" id="1924"/>
    <lineage>
        <taxon>Bacteria</taxon>
        <taxon>Bacillati</taxon>
        <taxon>Actinomycetota</taxon>
        <taxon>Actinomycetes</taxon>
        <taxon>Kitasatosporales</taxon>
        <taxon>Streptomycetaceae</taxon>
        <taxon>Streptomyces</taxon>
    </lineage>
</organism>
<dbReference type="InterPro" id="IPR027417">
    <property type="entry name" value="P-loop_NTPase"/>
</dbReference>
<feature type="transmembrane region" description="Helical" evidence="7">
    <location>
        <begin position="57"/>
        <end position="77"/>
    </location>
</feature>
<feature type="transmembrane region" description="Helical" evidence="7">
    <location>
        <begin position="251"/>
        <end position="272"/>
    </location>
</feature>
<dbReference type="InterPro" id="IPR039421">
    <property type="entry name" value="Type_1_exporter"/>
</dbReference>
<keyword evidence="4 9" id="KW-0067">ATP-binding</keyword>
<feature type="transmembrane region" description="Helical" evidence="7">
    <location>
        <begin position="131"/>
        <end position="154"/>
    </location>
</feature>
<dbReference type="Gene3D" id="1.20.1560.10">
    <property type="entry name" value="ABC transporter type 1, transmembrane domain"/>
    <property type="match status" value="1"/>
</dbReference>
<evidence type="ECO:0000256" key="2">
    <source>
        <dbReference type="ARBA" id="ARBA00022692"/>
    </source>
</evidence>
<protein>
    <submittedName>
        <fullName evidence="9">ABC transporter ATP-binding protein/permease</fullName>
    </submittedName>
</protein>
<evidence type="ECO:0000313" key="10">
    <source>
        <dbReference type="Proteomes" id="UP001621512"/>
    </source>
</evidence>
<evidence type="ECO:0000256" key="4">
    <source>
        <dbReference type="ARBA" id="ARBA00022840"/>
    </source>
</evidence>
<dbReference type="InterPro" id="IPR003439">
    <property type="entry name" value="ABC_transporter-like_ATP-bd"/>
</dbReference>
<keyword evidence="10" id="KW-1185">Reference proteome</keyword>
<proteinExistence type="predicted"/>
<dbReference type="PROSITE" id="PS50893">
    <property type="entry name" value="ABC_TRANSPORTER_2"/>
    <property type="match status" value="1"/>
</dbReference>
<dbReference type="Pfam" id="PF00005">
    <property type="entry name" value="ABC_tran"/>
    <property type="match status" value="1"/>
</dbReference>
<dbReference type="InterPro" id="IPR003593">
    <property type="entry name" value="AAA+_ATPase"/>
</dbReference>
<keyword evidence="5 7" id="KW-1133">Transmembrane helix</keyword>
<dbReference type="PROSITE" id="PS00211">
    <property type="entry name" value="ABC_TRANSPORTER_1"/>
    <property type="match status" value="1"/>
</dbReference>
<feature type="domain" description="ABC transporter" evidence="8">
    <location>
        <begin position="341"/>
        <end position="586"/>
    </location>
</feature>
<dbReference type="Proteomes" id="UP001621512">
    <property type="component" value="Chromosome"/>
</dbReference>
<feature type="transmembrane region" description="Helical" evidence="7">
    <location>
        <begin position="160"/>
        <end position="178"/>
    </location>
</feature>
<dbReference type="SUPFAM" id="SSF90123">
    <property type="entry name" value="ABC transporter transmembrane region"/>
    <property type="match status" value="1"/>
</dbReference>
<accession>A0ABZ1MAL2</accession>
<evidence type="ECO:0000256" key="7">
    <source>
        <dbReference type="SAM" id="Phobius"/>
    </source>
</evidence>
<sequence length="592" mass="63875">MSMRNSLRMTRHTLSLSYRADRRVTIAVGVLVGLQAGLVSLTALSQRWLVDSAELDIAVGLLGAVGLGVVCHVLQTIGQRISINYRNDLCNRIQLALEQEITEAAAKIPTIAHLERSEFINRIVMLRRGTLALTNTGWAAAYALSALAGIAMSLWLLMDIHPLLALLAACAVPILPLTNRAKRMQQQAAEATVEHFRQEAELHDLCLRPQTAKEVWVCGNGMRLDRRASDLWAEGAQHEARVRLRGLVYEIGGWVLYFAALTVALIVVGHLLRTGGATAGDAVFIISLAGQLRAQQQLAVDTITQVANGGRIAEHHRWLLDYAVVATRTGAPAPVRLKGAIELRNVSFTYPGAVSPALRGVNLTIPAGSSLGIAGANGAGKSTLVKLLLGVQQPTTGMITVDGVDLRELDPATWAAVCTGVLQDFLKLQTSLRESVGAGDLPAVQNASQVAEALDRARATRLVHELPEGLETQLGKTFGGVELSHGQWQRVALARGLMRQAPLLLVLDEPTAALDPQAEHELYELFMEQTRKSAGRGAVTALVSHRFSTIHTADHIVVIGDGRITEQGTHAHLLATGGEYAELYRTQMQAYR</sequence>
<keyword evidence="6 7" id="KW-0472">Membrane</keyword>
<dbReference type="PANTHER" id="PTHR43394:SF1">
    <property type="entry name" value="ATP-BINDING CASSETTE SUB-FAMILY B MEMBER 10, MITOCHONDRIAL"/>
    <property type="match status" value="1"/>
</dbReference>
<dbReference type="SMART" id="SM00382">
    <property type="entry name" value="AAA"/>
    <property type="match status" value="1"/>
</dbReference>
<dbReference type="RefSeq" id="WP_405504396.1">
    <property type="nucleotide sequence ID" value="NZ_CP108341.1"/>
</dbReference>
<dbReference type="GO" id="GO:0005524">
    <property type="term" value="F:ATP binding"/>
    <property type="evidence" value="ECO:0007669"/>
    <property type="project" value="UniProtKB-KW"/>
</dbReference>
<dbReference type="PANTHER" id="PTHR43394">
    <property type="entry name" value="ATP-DEPENDENT PERMEASE MDL1, MITOCHONDRIAL"/>
    <property type="match status" value="1"/>
</dbReference>
<evidence type="ECO:0000256" key="5">
    <source>
        <dbReference type="ARBA" id="ARBA00022989"/>
    </source>
</evidence>
<evidence type="ECO:0000256" key="6">
    <source>
        <dbReference type="ARBA" id="ARBA00023136"/>
    </source>
</evidence>
<evidence type="ECO:0000256" key="1">
    <source>
        <dbReference type="ARBA" id="ARBA00004651"/>
    </source>
</evidence>
<dbReference type="EMBL" id="CP108341">
    <property type="protein sequence ID" value="WTW24953.1"/>
    <property type="molecule type" value="Genomic_DNA"/>
</dbReference>
<evidence type="ECO:0000256" key="3">
    <source>
        <dbReference type="ARBA" id="ARBA00022741"/>
    </source>
</evidence>
<keyword evidence="3" id="KW-0547">Nucleotide-binding</keyword>
<reference evidence="9 10" key="1">
    <citation type="submission" date="2022-10" db="EMBL/GenBank/DDBJ databases">
        <title>The complete genomes of actinobacterial strains from the NBC collection.</title>
        <authorList>
            <person name="Joergensen T.S."/>
            <person name="Alvarez Arevalo M."/>
            <person name="Sterndorff E.B."/>
            <person name="Faurdal D."/>
            <person name="Vuksanovic O."/>
            <person name="Mourched A.-S."/>
            <person name="Charusanti P."/>
            <person name="Shaw S."/>
            <person name="Blin K."/>
            <person name="Weber T."/>
        </authorList>
    </citation>
    <scope>NUCLEOTIDE SEQUENCE [LARGE SCALE GENOMIC DNA]</scope>
    <source>
        <strain evidence="9 10">NBC_00017</strain>
    </source>
</reference>
<evidence type="ECO:0000313" key="9">
    <source>
        <dbReference type="EMBL" id="WTW24953.1"/>
    </source>
</evidence>